<proteinExistence type="predicted"/>
<name>A0A2T4S5P3_9STAP</name>
<dbReference type="InterPro" id="IPR003439">
    <property type="entry name" value="ABC_transporter-like_ATP-bd"/>
</dbReference>
<feature type="non-terminal residue" evidence="6">
    <location>
        <position position="1"/>
    </location>
</feature>
<dbReference type="EMBL" id="PZHR01000639">
    <property type="protein sequence ID" value="PTK45245.1"/>
    <property type="molecule type" value="Genomic_DNA"/>
</dbReference>
<evidence type="ECO:0000256" key="1">
    <source>
        <dbReference type="ARBA" id="ARBA00022737"/>
    </source>
</evidence>
<dbReference type="GO" id="GO:0005524">
    <property type="term" value="F:ATP binding"/>
    <property type="evidence" value="ECO:0007669"/>
    <property type="project" value="UniProtKB-KW"/>
</dbReference>
<feature type="non-terminal residue" evidence="6">
    <location>
        <position position="178"/>
    </location>
</feature>
<gene>
    <name evidence="6" type="ORF">BUZ61_16415</name>
</gene>
<comment type="caution">
    <text evidence="6">The sequence shown here is derived from an EMBL/GenBank/DDBJ whole genome shotgun (WGS) entry which is preliminary data.</text>
</comment>
<keyword evidence="2" id="KW-0547">Nucleotide-binding</keyword>
<evidence type="ECO:0000256" key="3">
    <source>
        <dbReference type="ARBA" id="ARBA00022840"/>
    </source>
</evidence>
<dbReference type="AlphaFoldDB" id="A0A2T4S5P3"/>
<feature type="domain" description="ABC transporter" evidence="4">
    <location>
        <begin position="128"/>
        <end position="173"/>
    </location>
</feature>
<organism evidence="6 7">
    <name type="scientific">Staphylococcus nepalensis</name>
    <dbReference type="NCBI Taxonomy" id="214473"/>
    <lineage>
        <taxon>Bacteria</taxon>
        <taxon>Bacillati</taxon>
        <taxon>Bacillota</taxon>
        <taxon>Bacilli</taxon>
        <taxon>Bacillales</taxon>
        <taxon>Staphylococcaceae</taxon>
        <taxon>Staphylococcus</taxon>
    </lineage>
</organism>
<dbReference type="OrthoDB" id="9760950at2"/>
<evidence type="ECO:0000259" key="5">
    <source>
        <dbReference type="Pfam" id="PF12848"/>
    </source>
</evidence>
<dbReference type="InterPro" id="IPR032781">
    <property type="entry name" value="ABC_tran_Xtn"/>
</dbReference>
<evidence type="ECO:0000313" key="6">
    <source>
        <dbReference type="EMBL" id="PTK45245.1"/>
    </source>
</evidence>
<dbReference type="InterPro" id="IPR050611">
    <property type="entry name" value="ABCF"/>
</dbReference>
<sequence>SHDRFFLDKTVNQIYDVALGAVQHYVGNYSKFITQRDQYYQKRMQEYERQQAEIKRLETFVEKNITRASTSGMAKSRRKVLEKIERIDKPMLDARSANIQFDFDRNTGNDVYHIRNLEIGYAEPVIAPITMEITKGNHLAVIGPNGIGKSTFIKTVADRIPKLGGEIIHGANLRVGYY</sequence>
<keyword evidence="3 6" id="KW-0067">ATP-binding</keyword>
<dbReference type="Proteomes" id="UP000240400">
    <property type="component" value="Unassembled WGS sequence"/>
</dbReference>
<dbReference type="Gene3D" id="3.40.50.300">
    <property type="entry name" value="P-loop containing nucleotide triphosphate hydrolases"/>
    <property type="match status" value="2"/>
</dbReference>
<dbReference type="GO" id="GO:0016887">
    <property type="term" value="F:ATP hydrolysis activity"/>
    <property type="evidence" value="ECO:0007669"/>
    <property type="project" value="InterPro"/>
</dbReference>
<accession>A0A2T4S5P3</accession>
<protein>
    <submittedName>
        <fullName evidence="6">ABC transporter ATP-binding protein</fullName>
    </submittedName>
</protein>
<dbReference type="PANTHER" id="PTHR19211">
    <property type="entry name" value="ATP-BINDING TRANSPORT PROTEIN-RELATED"/>
    <property type="match status" value="1"/>
</dbReference>
<evidence type="ECO:0000256" key="2">
    <source>
        <dbReference type="ARBA" id="ARBA00022741"/>
    </source>
</evidence>
<evidence type="ECO:0000259" key="4">
    <source>
        <dbReference type="Pfam" id="PF00005"/>
    </source>
</evidence>
<dbReference type="Pfam" id="PF12848">
    <property type="entry name" value="ABC_tran_Xtn"/>
    <property type="match status" value="1"/>
</dbReference>
<feature type="domain" description="ABC-transporter extension" evidence="5">
    <location>
        <begin position="18"/>
        <end position="100"/>
    </location>
</feature>
<evidence type="ECO:0000313" key="7">
    <source>
        <dbReference type="Proteomes" id="UP000240400"/>
    </source>
</evidence>
<dbReference type="SUPFAM" id="SSF52540">
    <property type="entry name" value="P-loop containing nucleoside triphosphate hydrolases"/>
    <property type="match status" value="1"/>
</dbReference>
<dbReference type="PANTHER" id="PTHR19211:SF14">
    <property type="entry name" value="ATP-BINDING CASSETTE SUB-FAMILY F MEMBER 1"/>
    <property type="match status" value="1"/>
</dbReference>
<dbReference type="Pfam" id="PF00005">
    <property type="entry name" value="ABC_tran"/>
    <property type="match status" value="1"/>
</dbReference>
<reference evidence="6 7" key="1">
    <citation type="journal article" date="2016" name="Front. Microbiol.">
        <title>Comprehensive Phylogenetic Analysis of Bovine Non-aureus Staphylococci Species Based on Whole-Genome Sequencing.</title>
        <authorList>
            <person name="Naushad S."/>
            <person name="Barkema H.W."/>
            <person name="Luby C."/>
            <person name="Condas L.A."/>
            <person name="Nobrega D.B."/>
            <person name="Carson D.A."/>
            <person name="De Buck J."/>
        </authorList>
    </citation>
    <scope>NUCLEOTIDE SEQUENCE [LARGE SCALE GENOMIC DNA]</scope>
    <source>
        <strain evidence="6 7">SNUC 4337</strain>
    </source>
</reference>
<dbReference type="RefSeq" id="WP_142402017.1">
    <property type="nucleotide sequence ID" value="NZ_PZHR01000639.1"/>
</dbReference>
<dbReference type="InterPro" id="IPR027417">
    <property type="entry name" value="P-loop_NTPase"/>
</dbReference>
<keyword evidence="1" id="KW-0677">Repeat</keyword>